<sequence length="464" mass="53885">MVKYLIIILFLYSISFNQKVFAQTKIAEIKYAVLNLNDYPIDKEVISLDGEWEFYWQKFLLSSDFDTIQQKHFTEIPSRWRGTNWFGTVLGGQGYASYRLRIMTNSHINKHLALRVTSVSSAYALFVNDKLIGVNGQVGTSLETSKPQYRAQIYDFEVNKDTLELIFHIANFHYRSGGLWESVELGSRQKLQERRESSLFLDLALVGGIFIMGMYHFGIYIQRKEDKSNLYFSILCFTVVLRIVSIGERLLTYYLPDFDWELLIKVEFISAMTALIALTYFFHWLFPKESPKWLARLILTVESIFILLFLFFPARISSYSVTYHNYFTFAILFANLIVTVLAVIRKREDSLTLVLGFFLGGVFVVNDILHNMEIVNTGNTVPIGMFIFFFSQAVLLSNRSSKAFKKVIRLSNELEESNKNLELKVQERTTELKEANEELKQTVEELNSTLELAKHQKIEIEIQN</sequence>
<evidence type="ECO:0000313" key="4">
    <source>
        <dbReference type="EMBL" id="SFF43644.1"/>
    </source>
</evidence>
<feature type="transmembrane region" description="Helical" evidence="2">
    <location>
        <begin position="199"/>
        <end position="218"/>
    </location>
</feature>
<dbReference type="Pfam" id="PF07695">
    <property type="entry name" value="7TMR-DISM_7TM"/>
    <property type="match status" value="1"/>
</dbReference>
<evidence type="ECO:0000256" key="2">
    <source>
        <dbReference type="SAM" id="Phobius"/>
    </source>
</evidence>
<evidence type="ECO:0000313" key="5">
    <source>
        <dbReference type="Proteomes" id="UP000199513"/>
    </source>
</evidence>
<organism evidence="4 5">
    <name type="scientific">Thermoflexibacter ruber</name>
    <dbReference type="NCBI Taxonomy" id="1003"/>
    <lineage>
        <taxon>Bacteria</taxon>
        <taxon>Pseudomonadati</taxon>
        <taxon>Bacteroidota</taxon>
        <taxon>Cytophagia</taxon>
        <taxon>Cytophagales</taxon>
        <taxon>Thermoflexibacteraceae</taxon>
        <taxon>Thermoflexibacter</taxon>
    </lineage>
</organism>
<dbReference type="EMBL" id="FONY01000034">
    <property type="protein sequence ID" value="SFF43644.1"/>
    <property type="molecule type" value="Genomic_DNA"/>
</dbReference>
<reference evidence="4 5" key="1">
    <citation type="submission" date="2016-10" db="EMBL/GenBank/DDBJ databases">
        <authorList>
            <person name="de Groot N.N."/>
        </authorList>
    </citation>
    <scope>NUCLEOTIDE SEQUENCE [LARGE SCALE GENOMIC DNA]</scope>
    <source>
        <strain>GEY</strain>
        <strain evidence="5">DSM 9560</strain>
    </source>
</reference>
<dbReference type="InterPro" id="IPR011623">
    <property type="entry name" value="7TMR_DISM_rcpt_extracell_dom1"/>
</dbReference>
<evidence type="ECO:0000256" key="1">
    <source>
        <dbReference type="SAM" id="Coils"/>
    </source>
</evidence>
<dbReference type="Gene3D" id="2.60.120.260">
    <property type="entry name" value="Galactose-binding domain-like"/>
    <property type="match status" value="1"/>
</dbReference>
<dbReference type="RefSeq" id="WP_177217424.1">
    <property type="nucleotide sequence ID" value="NZ_FONY01000034.1"/>
</dbReference>
<accession>A0A1I2IN06</accession>
<feature type="transmembrane region" description="Helical" evidence="2">
    <location>
        <begin position="381"/>
        <end position="398"/>
    </location>
</feature>
<proteinExistence type="predicted"/>
<gene>
    <name evidence="4" type="ORF">SAMN04488541_103418</name>
</gene>
<feature type="coiled-coil region" evidence="1">
    <location>
        <begin position="404"/>
        <end position="463"/>
    </location>
</feature>
<feature type="transmembrane region" description="Helical" evidence="2">
    <location>
        <begin position="293"/>
        <end position="314"/>
    </location>
</feature>
<feature type="transmembrane region" description="Helical" evidence="2">
    <location>
        <begin position="230"/>
        <end position="248"/>
    </location>
</feature>
<keyword evidence="2" id="KW-1133">Transmembrane helix</keyword>
<keyword evidence="2" id="KW-0472">Membrane</keyword>
<feature type="transmembrane region" description="Helical" evidence="2">
    <location>
        <begin position="326"/>
        <end position="344"/>
    </location>
</feature>
<feature type="non-terminal residue" evidence="4">
    <location>
        <position position="464"/>
    </location>
</feature>
<dbReference type="STRING" id="1003.SAMN04488541_103418"/>
<feature type="domain" description="7TM-DISM receptor extracellular" evidence="3">
    <location>
        <begin position="200"/>
        <end position="399"/>
    </location>
</feature>
<keyword evidence="1" id="KW-0175">Coiled coil</keyword>
<dbReference type="SUPFAM" id="SSF49785">
    <property type="entry name" value="Galactose-binding domain-like"/>
    <property type="match status" value="1"/>
</dbReference>
<dbReference type="AlphaFoldDB" id="A0A1I2IN06"/>
<feature type="transmembrane region" description="Helical" evidence="2">
    <location>
        <begin position="351"/>
        <end position="369"/>
    </location>
</feature>
<evidence type="ECO:0000259" key="3">
    <source>
        <dbReference type="Pfam" id="PF07695"/>
    </source>
</evidence>
<dbReference type="InterPro" id="IPR008979">
    <property type="entry name" value="Galactose-bd-like_sf"/>
</dbReference>
<protein>
    <recommendedName>
        <fullName evidence="3">7TM-DISM receptor extracellular domain-containing protein</fullName>
    </recommendedName>
</protein>
<keyword evidence="5" id="KW-1185">Reference proteome</keyword>
<keyword evidence="2" id="KW-0812">Transmembrane</keyword>
<name>A0A1I2IN06_9BACT</name>
<dbReference type="Proteomes" id="UP000199513">
    <property type="component" value="Unassembled WGS sequence"/>
</dbReference>
<feature type="transmembrane region" description="Helical" evidence="2">
    <location>
        <begin position="268"/>
        <end position="286"/>
    </location>
</feature>